<dbReference type="PANTHER" id="PTHR46600:SF1">
    <property type="entry name" value="THAP DOMAIN-CONTAINING PROTEIN 1"/>
    <property type="match status" value="1"/>
</dbReference>
<keyword evidence="3" id="KW-0479">Metal-binding</keyword>
<dbReference type="SUPFAM" id="SSF57716">
    <property type="entry name" value="Glucocorticoid receptor-like (DNA-binding domain)"/>
    <property type="match status" value="1"/>
</dbReference>
<keyword evidence="9" id="KW-0804">Transcription</keyword>
<evidence type="ECO:0000256" key="10">
    <source>
        <dbReference type="ARBA" id="ARBA00023242"/>
    </source>
</evidence>
<keyword evidence="7" id="KW-0175">Coiled coil</keyword>
<keyword evidence="8 12" id="KW-0238">DNA-binding</keyword>
<proteinExistence type="inferred from homology"/>
<evidence type="ECO:0000313" key="14">
    <source>
        <dbReference type="EMBL" id="GIX81612.1"/>
    </source>
</evidence>
<keyword evidence="5" id="KW-0862">Zinc</keyword>
<organism evidence="14 15">
    <name type="scientific">Caerostris extrusa</name>
    <name type="common">Bark spider</name>
    <name type="synonym">Caerostris bankana</name>
    <dbReference type="NCBI Taxonomy" id="172846"/>
    <lineage>
        <taxon>Eukaryota</taxon>
        <taxon>Metazoa</taxon>
        <taxon>Ecdysozoa</taxon>
        <taxon>Arthropoda</taxon>
        <taxon>Chelicerata</taxon>
        <taxon>Arachnida</taxon>
        <taxon>Araneae</taxon>
        <taxon>Araneomorphae</taxon>
        <taxon>Entelegynae</taxon>
        <taxon>Araneoidea</taxon>
        <taxon>Araneidae</taxon>
        <taxon>Caerostris</taxon>
    </lineage>
</organism>
<feature type="domain" description="THAP-type" evidence="13">
    <location>
        <begin position="1"/>
        <end position="93"/>
    </location>
</feature>
<evidence type="ECO:0000256" key="12">
    <source>
        <dbReference type="PROSITE-ProRule" id="PRU00309"/>
    </source>
</evidence>
<dbReference type="InterPro" id="IPR006612">
    <property type="entry name" value="THAP_Znf"/>
</dbReference>
<keyword evidence="4 12" id="KW-0863">Zinc-finger</keyword>
<dbReference type="PANTHER" id="PTHR46600">
    <property type="entry name" value="THAP DOMAIN-CONTAINING"/>
    <property type="match status" value="1"/>
</dbReference>
<dbReference type="Gene3D" id="6.20.210.20">
    <property type="entry name" value="THAP domain"/>
    <property type="match status" value="1"/>
</dbReference>
<evidence type="ECO:0000256" key="8">
    <source>
        <dbReference type="ARBA" id="ARBA00023125"/>
    </source>
</evidence>
<evidence type="ECO:0000259" key="13">
    <source>
        <dbReference type="PROSITE" id="PS50950"/>
    </source>
</evidence>
<comment type="similarity">
    <text evidence="2">Belongs to the THAP1 family.</text>
</comment>
<evidence type="ECO:0000256" key="6">
    <source>
        <dbReference type="ARBA" id="ARBA00023015"/>
    </source>
</evidence>
<evidence type="ECO:0000256" key="7">
    <source>
        <dbReference type="ARBA" id="ARBA00023054"/>
    </source>
</evidence>
<protein>
    <submittedName>
        <fullName evidence="14">THAP-type domain-containing protein</fullName>
    </submittedName>
</protein>
<sequence>MGKRCYVLNCPTNSKRCTEKYALFRAPKDEERLEIWRQYVPQKEKLLSNIHRICERHFEEKYVISRFQPTGNGDFFTDNGKSKLKNNAIPTIFNFTDIKDIRIREYIPKKKLKKSNFPISFIEKSKQENGCVSNANMCNTNFLMDVYPNTYVADTDSIFICFQCLLGKCEKHTILE</sequence>
<comment type="subcellular location">
    <subcellularLocation>
        <location evidence="1">Nucleus</location>
        <location evidence="1">Nucleoplasm</location>
    </subcellularLocation>
</comment>
<keyword evidence="11" id="KW-0131">Cell cycle</keyword>
<evidence type="ECO:0000256" key="11">
    <source>
        <dbReference type="ARBA" id="ARBA00023306"/>
    </source>
</evidence>
<reference evidence="14 15" key="1">
    <citation type="submission" date="2021-06" db="EMBL/GenBank/DDBJ databases">
        <title>Caerostris extrusa draft genome.</title>
        <authorList>
            <person name="Kono N."/>
            <person name="Arakawa K."/>
        </authorList>
    </citation>
    <scope>NUCLEOTIDE SEQUENCE [LARGE SCALE GENOMIC DNA]</scope>
</reference>
<keyword evidence="10" id="KW-0539">Nucleus</keyword>
<dbReference type="SMART" id="SM00980">
    <property type="entry name" value="THAP"/>
    <property type="match status" value="1"/>
</dbReference>
<keyword evidence="15" id="KW-1185">Reference proteome</keyword>
<dbReference type="InterPro" id="IPR026516">
    <property type="entry name" value="THAP1/10"/>
</dbReference>
<comment type="caution">
    <text evidence="14">The sequence shown here is derived from an EMBL/GenBank/DDBJ whole genome shotgun (WGS) entry which is preliminary data.</text>
</comment>
<gene>
    <name evidence="14" type="primary">X975_13904</name>
    <name evidence="14" type="ORF">CEXT_213351</name>
</gene>
<name>A0AAV4NDZ7_CAEEX</name>
<evidence type="ECO:0000256" key="2">
    <source>
        <dbReference type="ARBA" id="ARBA00006177"/>
    </source>
</evidence>
<dbReference type="SMART" id="SM00692">
    <property type="entry name" value="DM3"/>
    <property type="match status" value="1"/>
</dbReference>
<dbReference type="GO" id="GO:0043565">
    <property type="term" value="F:sequence-specific DNA binding"/>
    <property type="evidence" value="ECO:0007669"/>
    <property type="project" value="InterPro"/>
</dbReference>
<dbReference type="AlphaFoldDB" id="A0AAV4NDZ7"/>
<dbReference type="EMBL" id="BPLR01003148">
    <property type="protein sequence ID" value="GIX81612.1"/>
    <property type="molecule type" value="Genomic_DNA"/>
</dbReference>
<dbReference type="Pfam" id="PF05485">
    <property type="entry name" value="THAP"/>
    <property type="match status" value="1"/>
</dbReference>
<evidence type="ECO:0000256" key="4">
    <source>
        <dbReference type="ARBA" id="ARBA00022771"/>
    </source>
</evidence>
<dbReference type="GO" id="GO:0008270">
    <property type="term" value="F:zinc ion binding"/>
    <property type="evidence" value="ECO:0007669"/>
    <property type="project" value="UniProtKB-KW"/>
</dbReference>
<dbReference type="Proteomes" id="UP001054945">
    <property type="component" value="Unassembled WGS sequence"/>
</dbReference>
<accession>A0AAV4NDZ7</accession>
<dbReference type="InterPro" id="IPR038441">
    <property type="entry name" value="THAP_Znf_sf"/>
</dbReference>
<evidence type="ECO:0000256" key="9">
    <source>
        <dbReference type="ARBA" id="ARBA00023163"/>
    </source>
</evidence>
<evidence type="ECO:0000313" key="15">
    <source>
        <dbReference type="Proteomes" id="UP001054945"/>
    </source>
</evidence>
<keyword evidence="6" id="KW-0805">Transcription regulation</keyword>
<evidence type="ECO:0000256" key="1">
    <source>
        <dbReference type="ARBA" id="ARBA00004642"/>
    </source>
</evidence>
<dbReference type="PROSITE" id="PS50950">
    <property type="entry name" value="ZF_THAP"/>
    <property type="match status" value="1"/>
</dbReference>
<evidence type="ECO:0000256" key="3">
    <source>
        <dbReference type="ARBA" id="ARBA00022723"/>
    </source>
</evidence>
<dbReference type="GO" id="GO:0005654">
    <property type="term" value="C:nucleoplasm"/>
    <property type="evidence" value="ECO:0007669"/>
    <property type="project" value="UniProtKB-SubCell"/>
</dbReference>
<evidence type="ECO:0000256" key="5">
    <source>
        <dbReference type="ARBA" id="ARBA00022833"/>
    </source>
</evidence>